<feature type="transmembrane region" description="Helical" evidence="1">
    <location>
        <begin position="159"/>
        <end position="180"/>
    </location>
</feature>
<evidence type="ECO:0000256" key="1">
    <source>
        <dbReference type="SAM" id="Phobius"/>
    </source>
</evidence>
<gene>
    <name evidence="3" type="ORF">BST96_17245</name>
</gene>
<proteinExistence type="predicted"/>
<keyword evidence="1" id="KW-1133">Transmembrane helix</keyword>
<evidence type="ECO:0000256" key="2">
    <source>
        <dbReference type="SAM" id="SignalP"/>
    </source>
</evidence>
<organism evidence="3 4">
    <name type="scientific">Oceanicoccus sagamiensis</name>
    <dbReference type="NCBI Taxonomy" id="716816"/>
    <lineage>
        <taxon>Bacteria</taxon>
        <taxon>Pseudomonadati</taxon>
        <taxon>Pseudomonadota</taxon>
        <taxon>Gammaproteobacteria</taxon>
        <taxon>Cellvibrionales</taxon>
        <taxon>Spongiibacteraceae</taxon>
        <taxon>Oceanicoccus</taxon>
    </lineage>
</organism>
<name>A0A1X9NJQ6_9GAMM</name>
<keyword evidence="4" id="KW-1185">Reference proteome</keyword>
<protein>
    <recommendedName>
        <fullName evidence="5">PEP-CTERM protein-sorting domain-containing protein</fullName>
    </recommendedName>
</protein>
<dbReference type="AlphaFoldDB" id="A0A1X9NJQ6"/>
<sequence length="185" mass="18696">MKKLNTILAASALVLTAGAAQAAYLPLAGTISGTSTGFDAGTTTGTATGIFQLNTLTLSWQATTNVVTGFTNMTIESTTVFNVFGVGETRVDSCTNNGGAFNGCLSTSIGTWSAVSGMTFTSAPNTMPITLNQTSSVEALPGSIINNDTDYTFVAAGPAVVPVPAAAWLFGSALVGLAGIGRKRK</sequence>
<evidence type="ECO:0008006" key="5">
    <source>
        <dbReference type="Google" id="ProtNLM"/>
    </source>
</evidence>
<dbReference type="Proteomes" id="UP000193450">
    <property type="component" value="Chromosome"/>
</dbReference>
<feature type="signal peptide" evidence="2">
    <location>
        <begin position="1"/>
        <end position="22"/>
    </location>
</feature>
<dbReference type="RefSeq" id="WP_085759887.1">
    <property type="nucleotide sequence ID" value="NZ_CP019343.1"/>
</dbReference>
<keyword evidence="1" id="KW-0472">Membrane</keyword>
<reference evidence="3 4" key="1">
    <citation type="submission" date="2016-11" db="EMBL/GenBank/DDBJ databases">
        <title>Trade-off between light-utilization and light-protection in marine flavobacteria.</title>
        <authorList>
            <person name="Kumagai Y."/>
        </authorList>
    </citation>
    <scope>NUCLEOTIDE SEQUENCE [LARGE SCALE GENOMIC DNA]</scope>
    <source>
        <strain evidence="3 4">NBRC 107125</strain>
    </source>
</reference>
<dbReference type="KEGG" id="osg:BST96_17245"/>
<evidence type="ECO:0000313" key="4">
    <source>
        <dbReference type="Proteomes" id="UP000193450"/>
    </source>
</evidence>
<keyword evidence="1" id="KW-0812">Transmembrane</keyword>
<keyword evidence="2" id="KW-0732">Signal</keyword>
<feature type="chain" id="PRO_5012846959" description="PEP-CTERM protein-sorting domain-containing protein" evidence="2">
    <location>
        <begin position="23"/>
        <end position="185"/>
    </location>
</feature>
<dbReference type="EMBL" id="CP019343">
    <property type="protein sequence ID" value="ARN75699.1"/>
    <property type="molecule type" value="Genomic_DNA"/>
</dbReference>
<evidence type="ECO:0000313" key="3">
    <source>
        <dbReference type="EMBL" id="ARN75699.1"/>
    </source>
</evidence>
<accession>A0A1X9NJQ6</accession>